<accession>A0ACD3T3K1</accession>
<dbReference type="Proteomes" id="UP000718715">
    <property type="component" value="Unassembled WGS sequence"/>
</dbReference>
<keyword evidence="2" id="KW-1185">Reference proteome</keyword>
<comment type="caution">
    <text evidence="1">The sequence shown here is derived from an EMBL/GenBank/DDBJ whole genome shotgun (WGS) entry which is preliminary data.</text>
</comment>
<protein>
    <submittedName>
        <fullName evidence="1">LD-carboxypeptidase</fullName>
    </submittedName>
</protein>
<dbReference type="EMBL" id="PZOJ01000012">
    <property type="protein sequence ID" value="TMX77215.1"/>
    <property type="molecule type" value="Genomic_DNA"/>
</dbReference>
<evidence type="ECO:0000313" key="1">
    <source>
        <dbReference type="EMBL" id="TMX77215.1"/>
    </source>
</evidence>
<evidence type="ECO:0000313" key="2">
    <source>
        <dbReference type="Proteomes" id="UP000718715"/>
    </source>
</evidence>
<sequence length="315" mass="35489">MLKALIFAMLVPITAFASKNVNNVALVSSSTQFDDSQLPQIQQHLEQKGYSVSLQYLDQVISDFGYVNTDQKRAKDLIRALTDDNIDILWFVRGGGGALNLLPYLEQHKYELKSAKPKVLVGFSDVTALHHFVNQELGWPSIHGVTAATNLEMGSFNQEPLPNISELLKNGVEYDYVLPLNDLAKTAKVNGTLVGGNHTLVAATFGTKYSYDFKNKVLLLEDVGVSFRQLDRLLQQILFLNQFDVNAVIFGQYYPADPTDPERLMYKTVLERFAQQLNKPVYYFPFIGHGKYNRPVILGHSVELSCKEEYCNLTQ</sequence>
<reference evidence="1" key="1">
    <citation type="submission" date="2018-03" db="EMBL/GenBank/DDBJ databases">
        <title>Genomic characterization of a polymicrobial infection associated with a disease outbreak in Pacific white shrimp (Litopenaeus vannamei).</title>
        <authorList>
            <person name="Turner J.W."/>
            <person name="Bachand P.T."/>
            <person name="Tallman J."/>
            <person name="Elledge N.C."/>
            <person name="Pinnell L.J."/>
            <person name="Laughlin R.C."/>
            <person name="Zimba P.V."/>
        </authorList>
    </citation>
    <scope>NUCLEOTIDE SEQUENCE</scope>
    <source>
        <strain evidence="1">Hep-2b-22</strain>
    </source>
</reference>
<gene>
    <name evidence="1" type="ORF">DA092_05340</name>
</gene>
<name>A0ACD3T3K1_PHODM</name>
<organism evidence="1 2">
    <name type="scientific">Photobacterium damselae</name>
    <dbReference type="NCBI Taxonomy" id="38293"/>
    <lineage>
        <taxon>Bacteria</taxon>
        <taxon>Pseudomonadati</taxon>
        <taxon>Pseudomonadota</taxon>
        <taxon>Gammaproteobacteria</taxon>
        <taxon>Vibrionales</taxon>
        <taxon>Vibrionaceae</taxon>
        <taxon>Photobacterium</taxon>
    </lineage>
</organism>
<proteinExistence type="predicted"/>